<dbReference type="EMBL" id="CAAALY010116483">
    <property type="protein sequence ID" value="VEL30875.1"/>
    <property type="molecule type" value="Genomic_DNA"/>
</dbReference>
<proteinExistence type="predicted"/>
<keyword evidence="3" id="KW-1185">Reference proteome</keyword>
<evidence type="ECO:0000313" key="2">
    <source>
        <dbReference type="EMBL" id="VEL30875.1"/>
    </source>
</evidence>
<reference evidence="2" key="1">
    <citation type="submission" date="2018-11" db="EMBL/GenBank/DDBJ databases">
        <authorList>
            <consortium name="Pathogen Informatics"/>
        </authorList>
    </citation>
    <scope>NUCLEOTIDE SEQUENCE</scope>
</reference>
<organism evidence="2 3">
    <name type="scientific">Protopolystoma xenopodis</name>
    <dbReference type="NCBI Taxonomy" id="117903"/>
    <lineage>
        <taxon>Eukaryota</taxon>
        <taxon>Metazoa</taxon>
        <taxon>Spiralia</taxon>
        <taxon>Lophotrochozoa</taxon>
        <taxon>Platyhelminthes</taxon>
        <taxon>Monogenea</taxon>
        <taxon>Polyopisthocotylea</taxon>
        <taxon>Polystomatidea</taxon>
        <taxon>Polystomatidae</taxon>
        <taxon>Protopolystoma</taxon>
    </lineage>
</organism>
<gene>
    <name evidence="2" type="ORF">PXEA_LOCUS24315</name>
</gene>
<dbReference type="AlphaFoldDB" id="A0A3S5CRN9"/>
<feature type="compositionally biased region" description="Polar residues" evidence="1">
    <location>
        <begin position="1"/>
        <end position="29"/>
    </location>
</feature>
<dbReference type="Proteomes" id="UP000784294">
    <property type="component" value="Unassembled WGS sequence"/>
</dbReference>
<evidence type="ECO:0000313" key="3">
    <source>
        <dbReference type="Proteomes" id="UP000784294"/>
    </source>
</evidence>
<evidence type="ECO:0000256" key="1">
    <source>
        <dbReference type="SAM" id="MobiDB-lite"/>
    </source>
</evidence>
<feature type="region of interest" description="Disordered" evidence="1">
    <location>
        <begin position="1"/>
        <end position="52"/>
    </location>
</feature>
<accession>A0A3S5CRN9</accession>
<comment type="caution">
    <text evidence="2">The sequence shown here is derived from an EMBL/GenBank/DDBJ whole genome shotgun (WGS) entry which is preliminary data.</text>
</comment>
<name>A0A3S5CRN9_9PLAT</name>
<protein>
    <submittedName>
        <fullName evidence="2">Uncharacterized protein</fullName>
    </submittedName>
</protein>
<sequence>MSDNVSSLEWNTISQPSELETRAPTSEANHTFHALNPKHKDTSYMSGHTAYPKPLNPARKSFPYLHRLSLLRPVVSLHDQISVYPTENRSLASTSFLPVFDLPNIKSCDAVKRINATKSSNNLDPEENLLGAKVGAENNSTGMDTSPFVLQLSESNLKENSYIGVTKLNNAPECLDIIDLDKFQKF</sequence>